<dbReference type="EMBL" id="CAQQ02179595">
    <property type="status" value="NOT_ANNOTATED_CDS"/>
    <property type="molecule type" value="Genomic_DNA"/>
</dbReference>
<organism evidence="1 2">
    <name type="scientific">Megaselia scalaris</name>
    <name type="common">Humpbacked fly</name>
    <name type="synonym">Phora scalaris</name>
    <dbReference type="NCBI Taxonomy" id="36166"/>
    <lineage>
        <taxon>Eukaryota</taxon>
        <taxon>Metazoa</taxon>
        <taxon>Ecdysozoa</taxon>
        <taxon>Arthropoda</taxon>
        <taxon>Hexapoda</taxon>
        <taxon>Insecta</taxon>
        <taxon>Pterygota</taxon>
        <taxon>Neoptera</taxon>
        <taxon>Endopterygota</taxon>
        <taxon>Diptera</taxon>
        <taxon>Brachycera</taxon>
        <taxon>Muscomorpha</taxon>
        <taxon>Platypezoidea</taxon>
        <taxon>Phoridae</taxon>
        <taxon>Megaseliini</taxon>
        <taxon>Megaselia</taxon>
    </lineage>
</organism>
<evidence type="ECO:0000313" key="2">
    <source>
        <dbReference type="Proteomes" id="UP000015102"/>
    </source>
</evidence>
<dbReference type="EMBL" id="CAQQ02179596">
    <property type="status" value="NOT_ANNOTATED_CDS"/>
    <property type="molecule type" value="Genomic_DNA"/>
</dbReference>
<accession>T1GNC8</accession>
<keyword evidence="2" id="KW-1185">Reference proteome</keyword>
<evidence type="ECO:0000313" key="1">
    <source>
        <dbReference type="EnsemblMetazoa" id="MESCA005075-PA"/>
    </source>
</evidence>
<dbReference type="EnsemblMetazoa" id="MESCA005075-RA">
    <property type="protein sequence ID" value="MESCA005075-PA"/>
    <property type="gene ID" value="MESCA005075"/>
</dbReference>
<reference evidence="1" key="2">
    <citation type="submission" date="2015-06" db="UniProtKB">
        <authorList>
            <consortium name="EnsemblMetazoa"/>
        </authorList>
    </citation>
    <scope>IDENTIFICATION</scope>
</reference>
<protein>
    <submittedName>
        <fullName evidence="1">Uncharacterized protein</fullName>
    </submittedName>
</protein>
<proteinExistence type="predicted"/>
<dbReference type="HOGENOM" id="CLU_2760728_0_0_1"/>
<name>T1GNC8_MEGSC</name>
<sequence length="70" mass="8172">MLPTFLHTVKNFIKPTIIKVTIPVFYLLLQLSPNGAFYSTDPYEFKPKLLKIFYDSLMHTNGVKMIDHLQ</sequence>
<dbReference type="AlphaFoldDB" id="T1GNC8"/>
<reference evidence="2" key="1">
    <citation type="submission" date="2013-02" db="EMBL/GenBank/DDBJ databases">
        <authorList>
            <person name="Hughes D."/>
        </authorList>
    </citation>
    <scope>NUCLEOTIDE SEQUENCE</scope>
    <source>
        <strain>Durham</strain>
        <strain evidence="2">NC isolate 2 -- Noor lab</strain>
    </source>
</reference>
<dbReference type="Proteomes" id="UP000015102">
    <property type="component" value="Unassembled WGS sequence"/>
</dbReference>